<keyword evidence="2" id="KW-1185">Reference proteome</keyword>
<sequence>MLNPKPFAGGNVFVSCNLVAQEIFDALKQNGADVFICCDPSRSGGKVRGSSREGVQFVRIEFLLLGGSSADEKTAEIVEWINQKGEGRLLRTTRETTSKSSVVTLHVPDVAAAIENFLEQTRAERKEDVRILILGDGSGGIYGGFCETQTESQVVGYEEDLSGMQILIDRVRTWSSMT</sequence>
<comment type="caution">
    <text evidence="1">The sequence shown here is derived from an EMBL/GenBank/DDBJ whole genome shotgun (WGS) entry which is preliminary data.</text>
</comment>
<evidence type="ECO:0000313" key="2">
    <source>
        <dbReference type="Proteomes" id="UP000685013"/>
    </source>
</evidence>
<dbReference type="Proteomes" id="UP000685013">
    <property type="component" value="Chromosome 1"/>
</dbReference>
<dbReference type="AlphaFoldDB" id="A0AAV6P7M2"/>
<feature type="non-terminal residue" evidence="1">
    <location>
        <position position="1"/>
    </location>
</feature>
<proteinExistence type="predicted"/>
<name>A0AAV6P7M2_9ROSI</name>
<dbReference type="PROSITE" id="PS51257">
    <property type="entry name" value="PROKAR_LIPOPROTEIN"/>
    <property type="match status" value="1"/>
</dbReference>
<accession>A0AAV6P7M2</accession>
<dbReference type="EMBL" id="JAGKQH010000001">
    <property type="protein sequence ID" value="KAG6608031.1"/>
    <property type="molecule type" value="Genomic_DNA"/>
</dbReference>
<gene>
    <name evidence="1" type="ORF">SDJN03_01373</name>
</gene>
<protein>
    <submittedName>
        <fullName evidence="1">Uncharacterized protein</fullName>
    </submittedName>
</protein>
<reference evidence="1 2" key="1">
    <citation type="journal article" date="2021" name="Hortic Res">
        <title>The domestication of Cucurbita argyrosperma as revealed by the genome of its wild relative.</title>
        <authorList>
            <person name="Barrera-Redondo J."/>
            <person name="Sanchez-de la Vega G."/>
            <person name="Aguirre-Liguori J.A."/>
            <person name="Castellanos-Morales G."/>
            <person name="Gutierrez-Guerrero Y.T."/>
            <person name="Aguirre-Dugua X."/>
            <person name="Aguirre-Planter E."/>
            <person name="Tenaillon M.I."/>
            <person name="Lira-Saade R."/>
            <person name="Eguiarte L.E."/>
        </authorList>
    </citation>
    <scope>NUCLEOTIDE SEQUENCE [LARGE SCALE GENOMIC DNA]</scope>
    <source>
        <strain evidence="1">JBR-2021</strain>
    </source>
</reference>
<organism evidence="1 2">
    <name type="scientific">Cucurbita argyrosperma subsp. sororia</name>
    <dbReference type="NCBI Taxonomy" id="37648"/>
    <lineage>
        <taxon>Eukaryota</taxon>
        <taxon>Viridiplantae</taxon>
        <taxon>Streptophyta</taxon>
        <taxon>Embryophyta</taxon>
        <taxon>Tracheophyta</taxon>
        <taxon>Spermatophyta</taxon>
        <taxon>Magnoliopsida</taxon>
        <taxon>eudicotyledons</taxon>
        <taxon>Gunneridae</taxon>
        <taxon>Pentapetalae</taxon>
        <taxon>rosids</taxon>
        <taxon>fabids</taxon>
        <taxon>Cucurbitales</taxon>
        <taxon>Cucurbitaceae</taxon>
        <taxon>Cucurbiteae</taxon>
        <taxon>Cucurbita</taxon>
    </lineage>
</organism>
<evidence type="ECO:0000313" key="1">
    <source>
        <dbReference type="EMBL" id="KAG6608031.1"/>
    </source>
</evidence>